<dbReference type="PANTHER" id="PTHR47447:SF17">
    <property type="entry name" value="OS12G0638900 PROTEIN"/>
    <property type="match status" value="1"/>
</dbReference>
<dbReference type="InterPro" id="IPR011990">
    <property type="entry name" value="TPR-like_helical_dom_sf"/>
</dbReference>
<dbReference type="Gene3D" id="1.25.40.10">
    <property type="entry name" value="Tetratricopeptide repeat domain"/>
    <property type="match status" value="1"/>
</dbReference>
<evidence type="ECO:0000256" key="2">
    <source>
        <dbReference type="PROSITE-ProRule" id="PRU00708"/>
    </source>
</evidence>
<feature type="region of interest" description="Disordered" evidence="3">
    <location>
        <begin position="68"/>
        <end position="121"/>
    </location>
</feature>
<feature type="compositionally biased region" description="Basic residues" evidence="3">
    <location>
        <begin position="108"/>
        <end position="121"/>
    </location>
</feature>
<evidence type="ECO:0008006" key="5">
    <source>
        <dbReference type="Google" id="ProtNLM"/>
    </source>
</evidence>
<keyword evidence="1" id="KW-0677">Repeat</keyword>
<dbReference type="PhylomeDB" id="A0A0G4I8D9"/>
<dbReference type="NCBIfam" id="TIGR00756">
    <property type="entry name" value="PPR"/>
    <property type="match status" value="3"/>
</dbReference>
<feature type="repeat" description="PPR" evidence="2">
    <location>
        <begin position="163"/>
        <end position="200"/>
    </location>
</feature>
<dbReference type="PROSITE" id="PS51375">
    <property type="entry name" value="PPR"/>
    <property type="match status" value="4"/>
</dbReference>
<dbReference type="PANTHER" id="PTHR47447">
    <property type="entry name" value="OS03G0856100 PROTEIN"/>
    <property type="match status" value="1"/>
</dbReference>
<accession>A0A0G4I8D9</accession>
<dbReference type="Pfam" id="PF13812">
    <property type="entry name" value="PPR_3"/>
    <property type="match status" value="1"/>
</dbReference>
<feature type="repeat" description="PPR" evidence="2">
    <location>
        <begin position="201"/>
        <end position="238"/>
    </location>
</feature>
<evidence type="ECO:0000313" key="4">
    <source>
        <dbReference type="EMBL" id="CEM53393.1"/>
    </source>
</evidence>
<protein>
    <recommendedName>
        <fullName evidence="5">Pentacotripeptide-repeat region of PRORP domain-containing protein</fullName>
    </recommendedName>
</protein>
<feature type="repeat" description="PPR" evidence="2">
    <location>
        <begin position="128"/>
        <end position="162"/>
    </location>
</feature>
<feature type="repeat" description="PPR" evidence="2">
    <location>
        <begin position="239"/>
        <end position="276"/>
    </location>
</feature>
<organism evidence="4">
    <name type="scientific">Chromera velia CCMP2878</name>
    <dbReference type="NCBI Taxonomy" id="1169474"/>
    <lineage>
        <taxon>Eukaryota</taxon>
        <taxon>Sar</taxon>
        <taxon>Alveolata</taxon>
        <taxon>Colpodellida</taxon>
        <taxon>Chromeraceae</taxon>
        <taxon>Chromera</taxon>
    </lineage>
</organism>
<dbReference type="EMBL" id="CDMZ01005663">
    <property type="protein sequence ID" value="CEM53393.1"/>
    <property type="molecule type" value="Genomic_DNA"/>
</dbReference>
<dbReference type="Pfam" id="PF13041">
    <property type="entry name" value="PPR_2"/>
    <property type="match status" value="1"/>
</dbReference>
<dbReference type="Pfam" id="PF01535">
    <property type="entry name" value="PPR"/>
    <property type="match status" value="1"/>
</dbReference>
<proteinExistence type="predicted"/>
<name>A0A0G4I8D9_9ALVE</name>
<evidence type="ECO:0000256" key="3">
    <source>
        <dbReference type="SAM" id="MobiDB-lite"/>
    </source>
</evidence>
<gene>
    <name evidence="4" type="ORF">Cvel_11922</name>
</gene>
<dbReference type="AlphaFoldDB" id="A0A0G4I8D9"/>
<evidence type="ECO:0000256" key="1">
    <source>
        <dbReference type="ARBA" id="ARBA00022737"/>
    </source>
</evidence>
<sequence>MEGVCGLVPRMRRGQKVQSDPSTPCPEAGWRRLVSKRALGLTWLGKQEGGRFQAQLLLGIKNKRSVMKEVQRRHDSTRRGKGEDTHMIESALKRKGRRSAGVGSGMKSNRRGAKGVERRRRMSADEQILRGYTRRITEAGRHGRWKDALSLFEELKGKGLRPNVFAISALLSSLRKAPGGSRWEQALEVFEDMVRAGVELNTVTFNALISAMEKAPGGSQWERALEVFEQMKRRGVEPDTKSFNALVSAMEKAPGGSQWEGALEVFEQMKRRGVEPNTVTFNALISAMEKAPGGSQ</sequence>
<dbReference type="VEuPathDB" id="CryptoDB:Cvel_11922"/>
<dbReference type="InterPro" id="IPR002885">
    <property type="entry name" value="PPR_rpt"/>
</dbReference>
<reference evidence="4" key="1">
    <citation type="submission" date="2014-11" db="EMBL/GenBank/DDBJ databases">
        <authorList>
            <person name="Otto D Thomas"/>
            <person name="Naeem Raeece"/>
        </authorList>
    </citation>
    <scope>NUCLEOTIDE SEQUENCE</scope>
</reference>
<feature type="compositionally biased region" description="Basic and acidic residues" evidence="3">
    <location>
        <begin position="68"/>
        <end position="87"/>
    </location>
</feature>